<dbReference type="EMBL" id="MH591101">
    <property type="protein sequence ID" value="AYC64626.1"/>
    <property type="molecule type" value="Genomic_DNA"/>
</dbReference>
<accession>A0A386AYV9</accession>
<evidence type="ECO:0000313" key="1">
    <source>
        <dbReference type="EMBL" id="AYC64626.1"/>
    </source>
</evidence>
<proteinExistence type="predicted"/>
<reference evidence="1" key="2">
    <citation type="journal article" date="2019" name="Mol. Phylogenet. Evol.">
        <title>Reassessment of the classification of bryopsidales (chlorophyta) based on chloroplast phylogenomic analyses.</title>
        <authorList>
            <person name="Cremen M.C."/>
            <person name="Leliaert F."/>
            <person name="West J."/>
            <person name="Lam D.W."/>
            <person name="Shimada S."/>
            <person name="Lopez-Bautista J.M."/>
            <person name="Verbruggen H."/>
        </authorList>
    </citation>
    <scope>NUCLEOTIDE SEQUENCE</scope>
</reference>
<gene>
    <name evidence="1" type="primary">orf288</name>
</gene>
<protein>
    <submittedName>
        <fullName evidence="1">Uncharacterized protein</fullName>
    </submittedName>
</protein>
<sequence>MYDYGYVNFKLISGKLTDTYLRVTKKKLEQLQAGGLEPLKGKKALRLKAALPSLVPVLFSGSALAVLSYVLHPERLREIVALLADVIAILAQELGRVMLELIPPELHQLAQRIGAVIEFIGAYARLLVEQVIIPVLLYARTFGIWFVSVFFVFKLVTFGVQLWEILASSGDANVNVNVPPEVTAKALEVVDRVGAITAEDSPALFLTQFSKAVSLLVLGLVPLPLPAGKSRLVKLLHLSAIVSIYGLVLCDTRYIPKLASQALEASPQFCSMVSCVAGRWCLIIITGP</sequence>
<reference evidence="1" key="1">
    <citation type="submission" date="2018-07" db="EMBL/GenBank/DDBJ databases">
        <authorList>
            <person name="Quirk P.G."/>
            <person name="Krulwich T.A."/>
        </authorList>
    </citation>
    <scope>NUCLEOTIDE SEQUENCE</scope>
</reference>
<dbReference type="AlphaFoldDB" id="A0A386AYV9"/>
<keyword evidence="1" id="KW-0934">Plastid</keyword>
<geneLocation type="chloroplast" evidence="1"/>
<keyword evidence="1" id="KW-0150">Chloroplast</keyword>
<name>A0A386AYV9_9CHLO</name>
<organism evidence="1">
    <name type="scientific">Halimeda minima</name>
    <dbReference type="NCBI Taxonomy" id="170427"/>
    <lineage>
        <taxon>Eukaryota</taxon>
        <taxon>Viridiplantae</taxon>
        <taxon>Chlorophyta</taxon>
        <taxon>core chlorophytes</taxon>
        <taxon>Ulvophyceae</taxon>
        <taxon>TCBD clade</taxon>
        <taxon>Bryopsidales</taxon>
        <taxon>Halimedineae</taxon>
        <taxon>Halimedaceae</taxon>
        <taxon>Halimedeae</taxon>
        <taxon>Halimeda</taxon>
    </lineage>
</organism>